<name>A0ACB9I2N5_9ASTR</name>
<proteinExistence type="predicted"/>
<reference evidence="2" key="1">
    <citation type="journal article" date="2022" name="Mol. Ecol. Resour.">
        <title>The genomes of chicory, endive, great burdock and yacon provide insights into Asteraceae palaeo-polyploidization history and plant inulin production.</title>
        <authorList>
            <person name="Fan W."/>
            <person name="Wang S."/>
            <person name="Wang H."/>
            <person name="Wang A."/>
            <person name="Jiang F."/>
            <person name="Liu H."/>
            <person name="Zhao H."/>
            <person name="Xu D."/>
            <person name="Zhang Y."/>
        </authorList>
    </citation>
    <scope>NUCLEOTIDE SEQUENCE [LARGE SCALE GENOMIC DNA]</scope>
    <source>
        <strain evidence="2">cv. Yunnan</strain>
    </source>
</reference>
<evidence type="ECO:0000313" key="1">
    <source>
        <dbReference type="EMBL" id="KAI3802011.1"/>
    </source>
</evidence>
<evidence type="ECO:0000313" key="2">
    <source>
        <dbReference type="Proteomes" id="UP001056120"/>
    </source>
</evidence>
<gene>
    <name evidence="1" type="ORF">L1987_30133</name>
</gene>
<keyword evidence="2" id="KW-1185">Reference proteome</keyword>
<organism evidence="1 2">
    <name type="scientific">Smallanthus sonchifolius</name>
    <dbReference type="NCBI Taxonomy" id="185202"/>
    <lineage>
        <taxon>Eukaryota</taxon>
        <taxon>Viridiplantae</taxon>
        <taxon>Streptophyta</taxon>
        <taxon>Embryophyta</taxon>
        <taxon>Tracheophyta</taxon>
        <taxon>Spermatophyta</taxon>
        <taxon>Magnoliopsida</taxon>
        <taxon>eudicotyledons</taxon>
        <taxon>Gunneridae</taxon>
        <taxon>Pentapetalae</taxon>
        <taxon>asterids</taxon>
        <taxon>campanulids</taxon>
        <taxon>Asterales</taxon>
        <taxon>Asteraceae</taxon>
        <taxon>Asteroideae</taxon>
        <taxon>Heliantheae alliance</taxon>
        <taxon>Millerieae</taxon>
        <taxon>Smallanthus</taxon>
    </lineage>
</organism>
<dbReference type="EMBL" id="CM042027">
    <property type="protein sequence ID" value="KAI3802011.1"/>
    <property type="molecule type" value="Genomic_DNA"/>
</dbReference>
<reference evidence="1 2" key="2">
    <citation type="journal article" date="2022" name="Mol. Ecol. Resour.">
        <title>The genomes of chicory, endive, great burdock and yacon provide insights into Asteraceae paleo-polyploidization history and plant inulin production.</title>
        <authorList>
            <person name="Fan W."/>
            <person name="Wang S."/>
            <person name="Wang H."/>
            <person name="Wang A."/>
            <person name="Jiang F."/>
            <person name="Liu H."/>
            <person name="Zhao H."/>
            <person name="Xu D."/>
            <person name="Zhang Y."/>
        </authorList>
    </citation>
    <scope>NUCLEOTIDE SEQUENCE [LARGE SCALE GENOMIC DNA]</scope>
    <source>
        <strain evidence="2">cv. Yunnan</strain>
        <tissue evidence="1">Leaves</tissue>
    </source>
</reference>
<protein>
    <submittedName>
        <fullName evidence="1">Uncharacterized protein</fullName>
    </submittedName>
</protein>
<sequence>MSPTYSFLHLSDQPRCFCFIIGQLSFFQEVYDSGHPARSFFNYDIVYFFFTDGWSFELEPSGLSVQRYWSLTWLAISSESTNTCIFDTFISLAIFKPASKASFSASLLVLGKSNRRAYVNSFPSEFTRTKPAPEPSMLEAPSTYSIHVFGGYSYCSTFFTIFVASFDSSGTSVRKLANT</sequence>
<comment type="caution">
    <text evidence="1">The sequence shown here is derived from an EMBL/GenBank/DDBJ whole genome shotgun (WGS) entry which is preliminary data.</text>
</comment>
<accession>A0ACB9I2N5</accession>
<dbReference type="Proteomes" id="UP001056120">
    <property type="component" value="Linkage Group LG10"/>
</dbReference>